<proteinExistence type="predicted"/>
<reference evidence="3" key="1">
    <citation type="submission" date="2018-10" db="EMBL/GenBank/DDBJ databases">
        <title>Effector identification in a new, highly contiguous assembly of the strawberry crown rot pathogen Phytophthora cactorum.</title>
        <authorList>
            <person name="Armitage A.D."/>
            <person name="Nellist C.F."/>
            <person name="Bates H."/>
            <person name="Vickerstaff R.J."/>
            <person name="Harrison R.J."/>
        </authorList>
    </citation>
    <scope>NUCLEOTIDE SEQUENCE</scope>
    <source>
        <strain evidence="2">15-7</strain>
        <strain evidence="3">4032</strain>
        <strain evidence="4">4040</strain>
    </source>
</reference>
<feature type="region of interest" description="Disordered" evidence="1">
    <location>
        <begin position="98"/>
        <end position="121"/>
    </location>
</feature>
<dbReference type="Proteomes" id="UP000735874">
    <property type="component" value="Unassembled WGS sequence"/>
</dbReference>
<protein>
    <submittedName>
        <fullName evidence="3">Uncharacterized protein</fullName>
    </submittedName>
</protein>
<accession>A0A8T1AKC5</accession>
<evidence type="ECO:0000313" key="5">
    <source>
        <dbReference type="Proteomes" id="UP000774804"/>
    </source>
</evidence>
<dbReference type="EMBL" id="RCMG01001244">
    <property type="protein sequence ID" value="KAG2832353.1"/>
    <property type="molecule type" value="Genomic_DNA"/>
</dbReference>
<dbReference type="Proteomes" id="UP000774804">
    <property type="component" value="Unassembled WGS sequence"/>
</dbReference>
<name>A0A8T1AKC5_9STRA</name>
<evidence type="ECO:0000313" key="4">
    <source>
        <dbReference type="EMBL" id="KAG2882959.1"/>
    </source>
</evidence>
<sequence>MLLVAQPELQSQQEALEVLPRARTALKQDPLEPTFRAVMVARRLEVAECLNGRCRPDEIHRDRYEVMSAVTRIEGEDGITYLQTLMFPNTPWDQGLERPVDGSIQASFGHRGTQGEIRRMR</sequence>
<evidence type="ECO:0000256" key="1">
    <source>
        <dbReference type="SAM" id="MobiDB-lite"/>
    </source>
</evidence>
<dbReference type="Proteomes" id="UP000736787">
    <property type="component" value="Unassembled WGS sequence"/>
</dbReference>
<organism evidence="3 5">
    <name type="scientific">Phytophthora cactorum</name>
    <dbReference type="NCBI Taxonomy" id="29920"/>
    <lineage>
        <taxon>Eukaryota</taxon>
        <taxon>Sar</taxon>
        <taxon>Stramenopiles</taxon>
        <taxon>Oomycota</taxon>
        <taxon>Peronosporomycetes</taxon>
        <taxon>Peronosporales</taxon>
        <taxon>Peronosporaceae</taxon>
        <taxon>Phytophthora</taxon>
    </lineage>
</organism>
<dbReference type="AlphaFoldDB" id="A0A8T1AKC5"/>
<dbReference type="EMBL" id="RCMI01001748">
    <property type="protein sequence ID" value="KAG2881619.1"/>
    <property type="molecule type" value="Genomic_DNA"/>
</dbReference>
<evidence type="ECO:0000313" key="2">
    <source>
        <dbReference type="EMBL" id="KAG2832353.1"/>
    </source>
</evidence>
<evidence type="ECO:0000313" key="3">
    <source>
        <dbReference type="EMBL" id="KAG2881619.1"/>
    </source>
</evidence>
<dbReference type="VEuPathDB" id="FungiDB:PC110_g9951"/>
<dbReference type="EMBL" id="RCMK01002274">
    <property type="protein sequence ID" value="KAG2882959.1"/>
    <property type="molecule type" value="Genomic_DNA"/>
</dbReference>
<comment type="caution">
    <text evidence="3">The sequence shown here is derived from an EMBL/GenBank/DDBJ whole genome shotgun (WGS) entry which is preliminary data.</text>
</comment>
<gene>
    <name evidence="2" type="ORF">PC113_g20769</name>
    <name evidence="3" type="ORF">PC115_g22170</name>
    <name evidence="4" type="ORF">PC117_g26127</name>
</gene>